<keyword evidence="2" id="KW-1185">Reference proteome</keyword>
<dbReference type="EMBL" id="JBEPMB010000001">
    <property type="protein sequence ID" value="MET3611733.1"/>
    <property type="molecule type" value="Genomic_DNA"/>
</dbReference>
<comment type="caution">
    <text evidence="1">The sequence shown here is derived from an EMBL/GenBank/DDBJ whole genome shotgun (WGS) entry which is preliminary data.</text>
</comment>
<dbReference type="Proteomes" id="UP001549047">
    <property type="component" value="Unassembled WGS sequence"/>
</dbReference>
<reference evidence="1 2" key="1">
    <citation type="submission" date="2024-06" db="EMBL/GenBank/DDBJ databases">
        <title>Genomic Encyclopedia of Type Strains, Phase IV (KMG-IV): sequencing the most valuable type-strain genomes for metagenomic binning, comparative biology and taxonomic classification.</title>
        <authorList>
            <person name="Goeker M."/>
        </authorList>
    </citation>
    <scope>NUCLEOTIDE SEQUENCE [LARGE SCALE GENOMIC DNA]</scope>
    <source>
        <strain evidence="1 2">DSM 29780</strain>
    </source>
</reference>
<proteinExistence type="predicted"/>
<protein>
    <submittedName>
        <fullName evidence="1">Uncharacterized protein</fullName>
    </submittedName>
</protein>
<accession>A0ABV2ITR2</accession>
<sequence>MTYKLDRMGWIIRIDDGAVIPADPGNRDYGLYLEWVAAGNKTAPYAEAITSEMIRAEGARRLALIGSPYSQEERETWSQQVTEAKAIIADASADAPLLSILAAADQVPVAQMASTVLAKADAFAAAAGAVLAAQRTLLSMDPLPADYAGNSRWVRS</sequence>
<dbReference type="RefSeq" id="WP_354553912.1">
    <property type="nucleotide sequence ID" value="NZ_JBEPMB010000001.1"/>
</dbReference>
<name>A0ABV2ITR2_9HYPH</name>
<organism evidence="1 2">
    <name type="scientific">Rhizobium aquaticum</name>
    <dbReference type="NCBI Taxonomy" id="1549636"/>
    <lineage>
        <taxon>Bacteria</taxon>
        <taxon>Pseudomonadati</taxon>
        <taxon>Pseudomonadota</taxon>
        <taxon>Alphaproteobacteria</taxon>
        <taxon>Hyphomicrobiales</taxon>
        <taxon>Rhizobiaceae</taxon>
        <taxon>Rhizobium/Agrobacterium group</taxon>
        <taxon>Rhizobium</taxon>
    </lineage>
</organism>
<gene>
    <name evidence="1" type="ORF">ABID16_000038</name>
</gene>
<evidence type="ECO:0000313" key="1">
    <source>
        <dbReference type="EMBL" id="MET3611733.1"/>
    </source>
</evidence>
<evidence type="ECO:0000313" key="2">
    <source>
        <dbReference type="Proteomes" id="UP001549047"/>
    </source>
</evidence>